<feature type="transmembrane region" description="Helical" evidence="6">
    <location>
        <begin position="382"/>
        <end position="402"/>
    </location>
</feature>
<protein>
    <submittedName>
        <fullName evidence="8">Putative MFS family arabinose efflux permease</fullName>
    </submittedName>
</protein>
<keyword evidence="4 6" id="KW-1133">Transmembrane helix</keyword>
<dbReference type="PROSITE" id="PS50850">
    <property type="entry name" value="MFS"/>
    <property type="match status" value="1"/>
</dbReference>
<dbReference type="AlphaFoldDB" id="A0A370GEH3"/>
<dbReference type="RefSeq" id="WP_114834759.1">
    <property type="nucleotide sequence ID" value="NZ_LR699115.1"/>
</dbReference>
<feature type="transmembrane region" description="Helical" evidence="6">
    <location>
        <begin position="117"/>
        <end position="136"/>
    </location>
</feature>
<dbReference type="PANTHER" id="PTHR23504">
    <property type="entry name" value="MAJOR FACILITATOR SUPERFAMILY DOMAIN-CONTAINING PROTEIN 10"/>
    <property type="match status" value="1"/>
</dbReference>
<feature type="transmembrane region" description="Helical" evidence="6">
    <location>
        <begin position="148"/>
        <end position="168"/>
    </location>
</feature>
<feature type="transmembrane region" description="Helical" evidence="6">
    <location>
        <begin position="180"/>
        <end position="200"/>
    </location>
</feature>
<proteinExistence type="predicted"/>
<keyword evidence="9" id="KW-1185">Reference proteome</keyword>
<organism evidence="8 9">
    <name type="scientific">Aquicella lusitana</name>
    <dbReference type="NCBI Taxonomy" id="254246"/>
    <lineage>
        <taxon>Bacteria</taxon>
        <taxon>Pseudomonadati</taxon>
        <taxon>Pseudomonadota</taxon>
        <taxon>Gammaproteobacteria</taxon>
        <taxon>Legionellales</taxon>
        <taxon>Coxiellaceae</taxon>
        <taxon>Aquicella</taxon>
    </lineage>
</organism>
<feature type="domain" description="Major facilitator superfamily (MFS) profile" evidence="7">
    <location>
        <begin position="8"/>
        <end position="407"/>
    </location>
</feature>
<dbReference type="InterPro" id="IPR036259">
    <property type="entry name" value="MFS_trans_sf"/>
</dbReference>
<evidence type="ECO:0000259" key="7">
    <source>
        <dbReference type="PROSITE" id="PS50850"/>
    </source>
</evidence>
<feature type="transmembrane region" description="Helical" evidence="6">
    <location>
        <begin position="53"/>
        <end position="73"/>
    </location>
</feature>
<feature type="transmembrane region" description="Helical" evidence="6">
    <location>
        <begin position="318"/>
        <end position="342"/>
    </location>
</feature>
<evidence type="ECO:0000313" key="9">
    <source>
        <dbReference type="Proteomes" id="UP000254720"/>
    </source>
</evidence>
<dbReference type="GO" id="GO:0022857">
    <property type="term" value="F:transmembrane transporter activity"/>
    <property type="evidence" value="ECO:0007669"/>
    <property type="project" value="InterPro"/>
</dbReference>
<dbReference type="EMBL" id="QQAX01000016">
    <property type="protein sequence ID" value="RDI42081.1"/>
    <property type="molecule type" value="Genomic_DNA"/>
</dbReference>
<sequence length="409" mass="44818">MVSKERHALLALLLILFIDGMGQGLIFPILTNVIINPTSHAVLHGVTTQERNIWYGVIICSFFFTWFFGAAMLGDISDTAGRKKALLLCLLGSTVGYLASALAFWWQTVWLLLLGRIVYGFTAGSQPIAQACIADISGPQDKAHNMGLILLAVTLGIMAGPILGGFLSDNQLVSWFSASTPLYFACFLSLFNLFYLWFYFQETSGKTGALRLRLLRAVEIFISAFKDPAVRYLAICFTILQLGWSIYYLYITEFLARKYGLNATHIAVFFALIGLGLTIGFGFLVKYVSHLSARNIVIAGYGILFLGILLTITPQHVIYPWLAALPATAALAMGYAYVMTLFSNQVGPERQGWVMGVTGALVAFSAGIAILLSTLLSSFNVTWPLVLGAIFLLIGCLLMLGFEPEHSQR</sequence>
<evidence type="ECO:0000256" key="5">
    <source>
        <dbReference type="ARBA" id="ARBA00023136"/>
    </source>
</evidence>
<reference evidence="8 9" key="1">
    <citation type="submission" date="2018-07" db="EMBL/GenBank/DDBJ databases">
        <title>Genomic Encyclopedia of Type Strains, Phase IV (KMG-IV): sequencing the most valuable type-strain genomes for metagenomic binning, comparative biology and taxonomic classification.</title>
        <authorList>
            <person name="Goeker M."/>
        </authorList>
    </citation>
    <scope>NUCLEOTIDE SEQUENCE [LARGE SCALE GENOMIC DNA]</scope>
    <source>
        <strain evidence="8 9">DSM 16500</strain>
    </source>
</reference>
<accession>A0A370GEH3</accession>
<comment type="subcellular location">
    <subcellularLocation>
        <location evidence="1">Membrane</location>
        <topology evidence="1">Multi-pass membrane protein</topology>
    </subcellularLocation>
</comment>
<evidence type="ECO:0000256" key="1">
    <source>
        <dbReference type="ARBA" id="ARBA00004141"/>
    </source>
</evidence>
<dbReference type="GO" id="GO:0016020">
    <property type="term" value="C:membrane"/>
    <property type="evidence" value="ECO:0007669"/>
    <property type="project" value="UniProtKB-SubCell"/>
</dbReference>
<gene>
    <name evidence="8" type="ORF">C8D86_11635</name>
</gene>
<dbReference type="Gene3D" id="1.20.1250.20">
    <property type="entry name" value="MFS general substrate transporter like domains"/>
    <property type="match status" value="1"/>
</dbReference>
<evidence type="ECO:0000256" key="4">
    <source>
        <dbReference type="ARBA" id="ARBA00022989"/>
    </source>
</evidence>
<keyword evidence="2" id="KW-0813">Transport</keyword>
<feature type="transmembrane region" description="Helical" evidence="6">
    <location>
        <begin position="85"/>
        <end position="105"/>
    </location>
</feature>
<dbReference type="SUPFAM" id="SSF103473">
    <property type="entry name" value="MFS general substrate transporter"/>
    <property type="match status" value="1"/>
</dbReference>
<feature type="transmembrane region" description="Helical" evidence="6">
    <location>
        <begin position="296"/>
        <end position="312"/>
    </location>
</feature>
<dbReference type="InterPro" id="IPR020846">
    <property type="entry name" value="MFS_dom"/>
</dbReference>
<feature type="transmembrane region" description="Helical" evidence="6">
    <location>
        <begin position="354"/>
        <end position="376"/>
    </location>
</feature>
<comment type="caution">
    <text evidence="8">The sequence shown here is derived from an EMBL/GenBank/DDBJ whole genome shotgun (WGS) entry which is preliminary data.</text>
</comment>
<keyword evidence="3 6" id="KW-0812">Transmembrane</keyword>
<dbReference type="Pfam" id="PF07690">
    <property type="entry name" value="MFS_1"/>
    <property type="match status" value="1"/>
</dbReference>
<evidence type="ECO:0000256" key="3">
    <source>
        <dbReference type="ARBA" id="ARBA00022692"/>
    </source>
</evidence>
<feature type="transmembrane region" description="Helical" evidence="6">
    <location>
        <begin position="232"/>
        <end position="251"/>
    </location>
</feature>
<evidence type="ECO:0000256" key="6">
    <source>
        <dbReference type="SAM" id="Phobius"/>
    </source>
</evidence>
<dbReference type="InterPro" id="IPR011701">
    <property type="entry name" value="MFS"/>
</dbReference>
<evidence type="ECO:0000256" key="2">
    <source>
        <dbReference type="ARBA" id="ARBA00022448"/>
    </source>
</evidence>
<dbReference type="Proteomes" id="UP000254720">
    <property type="component" value="Unassembled WGS sequence"/>
</dbReference>
<keyword evidence="5 6" id="KW-0472">Membrane</keyword>
<name>A0A370GEH3_9COXI</name>
<dbReference type="OrthoDB" id="9764259at2"/>
<evidence type="ECO:0000313" key="8">
    <source>
        <dbReference type="EMBL" id="RDI42081.1"/>
    </source>
</evidence>
<feature type="transmembrane region" description="Helical" evidence="6">
    <location>
        <begin position="263"/>
        <end position="284"/>
    </location>
</feature>
<dbReference type="PANTHER" id="PTHR23504:SF15">
    <property type="entry name" value="MAJOR FACILITATOR SUPERFAMILY (MFS) PROFILE DOMAIN-CONTAINING PROTEIN"/>
    <property type="match status" value="1"/>
</dbReference>